<dbReference type="PROSITE" id="PS00723">
    <property type="entry name" value="POLYPRENYL_SYNTHASE_1"/>
    <property type="match status" value="1"/>
</dbReference>
<dbReference type="OrthoDB" id="9805316at2"/>
<comment type="similarity">
    <text evidence="2 6">Belongs to the FPP/GGPP synthase family.</text>
</comment>
<dbReference type="PANTHER" id="PTHR12001:SF85">
    <property type="entry name" value="SHORT CHAIN ISOPRENYL DIPHOSPHATE SYNTHASE"/>
    <property type="match status" value="1"/>
</dbReference>
<dbReference type="InterPro" id="IPR000092">
    <property type="entry name" value="Polyprenyl_synt"/>
</dbReference>
<dbReference type="SUPFAM" id="SSF48576">
    <property type="entry name" value="Terpenoid synthases"/>
    <property type="match status" value="1"/>
</dbReference>
<dbReference type="GO" id="GO:0046872">
    <property type="term" value="F:metal ion binding"/>
    <property type="evidence" value="ECO:0007669"/>
    <property type="project" value="UniProtKB-KW"/>
</dbReference>
<proteinExistence type="inferred from homology"/>
<evidence type="ECO:0000256" key="5">
    <source>
        <dbReference type="ARBA" id="ARBA00022842"/>
    </source>
</evidence>
<comment type="caution">
    <text evidence="7">The sequence shown here is derived from an EMBL/GenBank/DDBJ whole genome shotgun (WGS) entry which is preliminary data.</text>
</comment>
<evidence type="ECO:0000256" key="6">
    <source>
        <dbReference type="RuleBase" id="RU004466"/>
    </source>
</evidence>
<name>A0A3N1XUS4_9FIRM</name>
<keyword evidence="4" id="KW-0479">Metal-binding</keyword>
<evidence type="ECO:0000256" key="2">
    <source>
        <dbReference type="ARBA" id="ARBA00006706"/>
    </source>
</evidence>
<dbReference type="InterPro" id="IPR033749">
    <property type="entry name" value="Polyprenyl_synt_CS"/>
</dbReference>
<dbReference type="EMBL" id="RJVG01000004">
    <property type="protein sequence ID" value="ROR28647.1"/>
    <property type="molecule type" value="Genomic_DNA"/>
</dbReference>
<dbReference type="PANTHER" id="PTHR12001">
    <property type="entry name" value="GERANYLGERANYL PYROPHOSPHATE SYNTHASE"/>
    <property type="match status" value="1"/>
</dbReference>
<gene>
    <name evidence="7" type="ORF">EDD66_104234</name>
</gene>
<evidence type="ECO:0000256" key="4">
    <source>
        <dbReference type="ARBA" id="ARBA00022723"/>
    </source>
</evidence>
<reference evidence="7 8" key="1">
    <citation type="submission" date="2018-11" db="EMBL/GenBank/DDBJ databases">
        <title>Genomic Encyclopedia of Type Strains, Phase IV (KMG-IV): sequencing the most valuable type-strain genomes for metagenomic binning, comparative biology and taxonomic classification.</title>
        <authorList>
            <person name="Goeker M."/>
        </authorList>
    </citation>
    <scope>NUCLEOTIDE SEQUENCE [LARGE SCALE GENOMIC DNA]</scope>
    <source>
        <strain evidence="7 8">DSM 26537</strain>
    </source>
</reference>
<keyword evidence="5" id="KW-0460">Magnesium</keyword>
<evidence type="ECO:0000256" key="1">
    <source>
        <dbReference type="ARBA" id="ARBA00001946"/>
    </source>
</evidence>
<dbReference type="AlphaFoldDB" id="A0A3N1XUS4"/>
<dbReference type="GO" id="GO:0008299">
    <property type="term" value="P:isoprenoid biosynthetic process"/>
    <property type="evidence" value="ECO:0007669"/>
    <property type="project" value="InterPro"/>
</dbReference>
<evidence type="ECO:0000313" key="8">
    <source>
        <dbReference type="Proteomes" id="UP000273083"/>
    </source>
</evidence>
<organism evidence="7 8">
    <name type="scientific">Mobilisporobacter senegalensis</name>
    <dbReference type="NCBI Taxonomy" id="1329262"/>
    <lineage>
        <taxon>Bacteria</taxon>
        <taxon>Bacillati</taxon>
        <taxon>Bacillota</taxon>
        <taxon>Clostridia</taxon>
        <taxon>Lachnospirales</taxon>
        <taxon>Lachnospiraceae</taxon>
        <taxon>Mobilisporobacter</taxon>
    </lineage>
</organism>
<keyword evidence="3 6" id="KW-0808">Transferase</keyword>
<dbReference type="RefSeq" id="WP_123609144.1">
    <property type="nucleotide sequence ID" value="NZ_RJVG01000004.1"/>
</dbReference>
<comment type="cofactor">
    <cofactor evidence="1">
        <name>Mg(2+)</name>
        <dbReference type="ChEBI" id="CHEBI:18420"/>
    </cofactor>
</comment>
<protein>
    <submittedName>
        <fullName evidence="7">Octaprenyl-diphosphate synthase</fullName>
    </submittedName>
</protein>
<dbReference type="SFLD" id="SFLDS00005">
    <property type="entry name" value="Isoprenoid_Synthase_Type_I"/>
    <property type="match status" value="1"/>
</dbReference>
<dbReference type="Pfam" id="PF00348">
    <property type="entry name" value="polyprenyl_synt"/>
    <property type="match status" value="1"/>
</dbReference>
<dbReference type="Proteomes" id="UP000273083">
    <property type="component" value="Unassembled WGS sequence"/>
</dbReference>
<dbReference type="GO" id="GO:0004659">
    <property type="term" value="F:prenyltransferase activity"/>
    <property type="evidence" value="ECO:0007669"/>
    <property type="project" value="InterPro"/>
</dbReference>
<accession>A0A3N1XUS4</accession>
<sequence length="329" mass="37509">MKSFNIINKKVKETYESQVFEIIDNIDLKDFMSIPEFMQVIKCPGKMIRSTFTYITAYLAGKEYDSSLTELTIIIELIQAASLIHDDIIDNGVYRRGRKTIVNEYGLPSALLLGDCLIFIVMRLIGEIETGENQKKEILNSISSCLLHMYEGQKSESILEGNYTISELDYIHVISNKTSIFFSMACELGTIIAGDSENYRAAVVSYGYNLGLAYQILDDLKSVIYLRNEGADKSYQTDLERRIVTLPTIVAYKIGNTLQKEIIQNFYSGKSSNKELVIEIISQDIILSEVKDKIVYYIKKAKEDIKDLRKNEYKIALQEYCDCLLEGVQ</sequence>
<evidence type="ECO:0000313" key="7">
    <source>
        <dbReference type="EMBL" id="ROR28647.1"/>
    </source>
</evidence>
<evidence type="ECO:0000256" key="3">
    <source>
        <dbReference type="ARBA" id="ARBA00022679"/>
    </source>
</evidence>
<dbReference type="InterPro" id="IPR008949">
    <property type="entry name" value="Isoprenoid_synthase_dom_sf"/>
</dbReference>
<dbReference type="Gene3D" id="1.10.600.10">
    <property type="entry name" value="Farnesyl Diphosphate Synthase"/>
    <property type="match status" value="1"/>
</dbReference>
<keyword evidence="8" id="KW-1185">Reference proteome</keyword>